<comment type="catalytic activity">
    <reaction evidence="3">
        <text>a long-chain fatty acid + ATP + CoA = a long-chain fatty acyl-CoA + AMP + diphosphate</text>
        <dbReference type="Rhea" id="RHEA:15421"/>
        <dbReference type="ChEBI" id="CHEBI:30616"/>
        <dbReference type="ChEBI" id="CHEBI:33019"/>
        <dbReference type="ChEBI" id="CHEBI:57287"/>
        <dbReference type="ChEBI" id="CHEBI:57560"/>
        <dbReference type="ChEBI" id="CHEBI:83139"/>
        <dbReference type="ChEBI" id="CHEBI:456215"/>
        <dbReference type="EC" id="6.2.1.3"/>
    </reaction>
    <physiologicalReaction direction="left-to-right" evidence="3">
        <dbReference type="Rhea" id="RHEA:15422"/>
    </physiologicalReaction>
</comment>
<dbReference type="EMBL" id="VSSQ01000680">
    <property type="protein sequence ID" value="MPL99659.1"/>
    <property type="molecule type" value="Genomic_DNA"/>
</dbReference>
<dbReference type="PROSITE" id="PS00455">
    <property type="entry name" value="AMP_BINDING"/>
    <property type="match status" value="1"/>
</dbReference>
<accession>A0A644W7C1</accession>
<dbReference type="Gene3D" id="3.30.300.30">
    <property type="match status" value="1"/>
</dbReference>
<sequence>MSENIIPNKEIPSTFNGYIQMSIRDNFKINALSDYGGNSWTYGQIGTDIAMLHAGFRAIGIKEGDKIALIGKNSANWCEIYLATITYGAVIVPILPDFRPADFHAIVNHSDSVLLFCEEAIYNTLILSEMPAIPVALRVRDFSILAASKQQEADRFEEAIEQFKKAHPDGIRPEDVSYRHQTPDELIVISYTSGTTGFSKGVMLPQRSLLGNIEFARKYMFMDPGERILSFLPLAHAFGCLVEFLFPFTLGCHITFLTKTPAPSTITEAFGKVRPNLIPSVPLVIEKIYNGKLRPVISKPAMKILLAIPGIRRILLNKIKSKLTATFGGEFREIVIGGATFNPEAEKFFRKLRFPFTVGYGMTECGPLISYRGWKTTVLQGCGKIVEQLTLKIDSPDPANISGEIMVKGGNVMLGYYKNPEATKAIIDDDGWLHTGDIGTVDEKGNIFIRGRMKNMILSASGQNIYPEEIEAVLANFRLFLEVLVVERKNKPVALIVPDTEYMKKHGITDEQLPHKIKEIMKEANHHLAAYMRVSDFEIMKEEFEKTPKKSIKRYKYQ</sequence>
<dbReference type="AlphaFoldDB" id="A0A644W7C1"/>
<proteinExistence type="predicted"/>
<keyword evidence="2" id="KW-0067">ATP-binding</keyword>
<evidence type="ECO:0000256" key="2">
    <source>
        <dbReference type="ARBA" id="ARBA00022840"/>
    </source>
</evidence>
<comment type="caution">
    <text evidence="5">The sequence shown here is derived from an EMBL/GenBank/DDBJ whole genome shotgun (WGS) entry which is preliminary data.</text>
</comment>
<dbReference type="GO" id="GO:0004467">
    <property type="term" value="F:long-chain fatty acid-CoA ligase activity"/>
    <property type="evidence" value="ECO:0007669"/>
    <property type="project" value="UniProtKB-EC"/>
</dbReference>
<dbReference type="Gene3D" id="3.40.50.12780">
    <property type="entry name" value="N-terminal domain of ligase-like"/>
    <property type="match status" value="1"/>
</dbReference>
<dbReference type="SUPFAM" id="SSF56801">
    <property type="entry name" value="Acetyl-CoA synthetase-like"/>
    <property type="match status" value="1"/>
</dbReference>
<dbReference type="Pfam" id="PF23562">
    <property type="entry name" value="AMP-binding_C_3"/>
    <property type="match status" value="1"/>
</dbReference>
<evidence type="ECO:0000313" key="5">
    <source>
        <dbReference type="EMBL" id="MPL99659.1"/>
    </source>
</evidence>
<protein>
    <submittedName>
        <fullName evidence="5">Long-chain-fatty-acid--CoA ligase FadD15</fullName>
        <ecNumber evidence="5">6.2.1.3</ecNumber>
    </submittedName>
</protein>
<dbReference type="PANTHER" id="PTHR43272">
    <property type="entry name" value="LONG-CHAIN-FATTY-ACID--COA LIGASE"/>
    <property type="match status" value="1"/>
</dbReference>
<keyword evidence="5" id="KW-0436">Ligase</keyword>
<feature type="domain" description="AMP-dependent synthetase/ligase" evidence="4">
    <location>
        <begin position="31"/>
        <end position="417"/>
    </location>
</feature>
<evidence type="ECO:0000256" key="1">
    <source>
        <dbReference type="ARBA" id="ARBA00022741"/>
    </source>
</evidence>
<dbReference type="InterPro" id="IPR045851">
    <property type="entry name" value="AMP-bd_C_sf"/>
</dbReference>
<dbReference type="GO" id="GO:0016020">
    <property type="term" value="C:membrane"/>
    <property type="evidence" value="ECO:0007669"/>
    <property type="project" value="TreeGrafter"/>
</dbReference>
<reference evidence="5" key="1">
    <citation type="submission" date="2019-08" db="EMBL/GenBank/DDBJ databases">
        <authorList>
            <person name="Kucharzyk K."/>
            <person name="Murdoch R.W."/>
            <person name="Higgins S."/>
            <person name="Loffler F."/>
        </authorList>
    </citation>
    <scope>NUCLEOTIDE SEQUENCE</scope>
</reference>
<dbReference type="Pfam" id="PF00501">
    <property type="entry name" value="AMP-binding"/>
    <property type="match status" value="1"/>
</dbReference>
<dbReference type="PANTHER" id="PTHR43272:SF33">
    <property type="entry name" value="AMP-BINDING DOMAIN-CONTAINING PROTEIN-RELATED"/>
    <property type="match status" value="1"/>
</dbReference>
<dbReference type="InterPro" id="IPR020845">
    <property type="entry name" value="AMP-binding_CS"/>
</dbReference>
<name>A0A644W7C1_9ZZZZ</name>
<dbReference type="EC" id="6.2.1.3" evidence="5"/>
<evidence type="ECO:0000259" key="4">
    <source>
        <dbReference type="Pfam" id="PF00501"/>
    </source>
</evidence>
<evidence type="ECO:0000256" key="3">
    <source>
        <dbReference type="ARBA" id="ARBA00024484"/>
    </source>
</evidence>
<dbReference type="GO" id="GO:0005524">
    <property type="term" value="F:ATP binding"/>
    <property type="evidence" value="ECO:0007669"/>
    <property type="project" value="UniProtKB-KW"/>
</dbReference>
<organism evidence="5">
    <name type="scientific">bioreactor metagenome</name>
    <dbReference type="NCBI Taxonomy" id="1076179"/>
    <lineage>
        <taxon>unclassified sequences</taxon>
        <taxon>metagenomes</taxon>
        <taxon>ecological metagenomes</taxon>
    </lineage>
</organism>
<gene>
    <name evidence="5" type="ORF">SDC9_45878</name>
</gene>
<dbReference type="InterPro" id="IPR042099">
    <property type="entry name" value="ANL_N_sf"/>
</dbReference>
<dbReference type="InterPro" id="IPR000873">
    <property type="entry name" value="AMP-dep_synth/lig_dom"/>
</dbReference>
<keyword evidence="1" id="KW-0547">Nucleotide-binding</keyword>